<name>A0A0B7KSN4_BIOOC</name>
<protein>
    <submittedName>
        <fullName evidence="1">Uncharacterized protein</fullName>
    </submittedName>
</protein>
<reference evidence="1" key="1">
    <citation type="submission" date="2015-01" db="EMBL/GenBank/DDBJ databases">
        <authorList>
            <person name="Durling Mikael"/>
        </authorList>
    </citation>
    <scope>NUCLEOTIDE SEQUENCE</scope>
</reference>
<accession>A0A0B7KSN4</accession>
<dbReference type="AlphaFoldDB" id="A0A0B7KSN4"/>
<evidence type="ECO:0000313" key="1">
    <source>
        <dbReference type="EMBL" id="CEO57841.1"/>
    </source>
</evidence>
<organism evidence="1">
    <name type="scientific">Bionectria ochroleuca</name>
    <name type="common">Gliocladium roseum</name>
    <dbReference type="NCBI Taxonomy" id="29856"/>
    <lineage>
        <taxon>Eukaryota</taxon>
        <taxon>Fungi</taxon>
        <taxon>Dikarya</taxon>
        <taxon>Ascomycota</taxon>
        <taxon>Pezizomycotina</taxon>
        <taxon>Sordariomycetes</taxon>
        <taxon>Hypocreomycetidae</taxon>
        <taxon>Hypocreales</taxon>
        <taxon>Bionectriaceae</taxon>
        <taxon>Clonostachys</taxon>
    </lineage>
</organism>
<gene>
    <name evidence="1" type="ORF">BN869_000013899_1</name>
</gene>
<sequence length="59" mass="6375">MAGGLNSSNTTVQCPVISKRGFIDVRAGRPKYPARFIITINLKYCGTNQIGLVAEEMCA</sequence>
<proteinExistence type="predicted"/>
<dbReference type="EMBL" id="CDPU01000162">
    <property type="protein sequence ID" value="CEO57841.1"/>
    <property type="molecule type" value="Genomic_DNA"/>
</dbReference>